<protein>
    <submittedName>
        <fullName evidence="3">DUF5305 domain-containing protein</fullName>
    </submittedName>
</protein>
<dbReference type="InterPro" id="IPR035185">
    <property type="entry name" value="DUF5305"/>
</dbReference>
<feature type="region of interest" description="Disordered" evidence="1">
    <location>
        <begin position="364"/>
        <end position="387"/>
    </location>
</feature>
<dbReference type="AlphaFoldDB" id="A0ABD5P166"/>
<proteinExistence type="predicted"/>
<accession>A0ABD5P166</accession>
<evidence type="ECO:0000313" key="3">
    <source>
        <dbReference type="EMBL" id="MFC4248022.1"/>
    </source>
</evidence>
<feature type="transmembrane region" description="Helical" evidence="2">
    <location>
        <begin position="252"/>
        <end position="274"/>
    </location>
</feature>
<keyword evidence="2" id="KW-0472">Membrane</keyword>
<name>A0ABD5P166_9EURY</name>
<evidence type="ECO:0000256" key="1">
    <source>
        <dbReference type="SAM" id="MobiDB-lite"/>
    </source>
</evidence>
<keyword evidence="2" id="KW-1133">Transmembrane helix</keyword>
<dbReference type="Proteomes" id="UP001595821">
    <property type="component" value="Unassembled WGS sequence"/>
</dbReference>
<gene>
    <name evidence="3" type="ORF">ACFOZ7_13905</name>
</gene>
<keyword evidence="2" id="KW-0812">Transmembrane</keyword>
<organism evidence="3 4">
    <name type="scientific">Natribaculum luteum</name>
    <dbReference type="NCBI Taxonomy" id="1586232"/>
    <lineage>
        <taxon>Archaea</taxon>
        <taxon>Methanobacteriati</taxon>
        <taxon>Methanobacteriota</taxon>
        <taxon>Stenosarchaea group</taxon>
        <taxon>Halobacteria</taxon>
        <taxon>Halobacteriales</taxon>
        <taxon>Natrialbaceae</taxon>
        <taxon>Natribaculum</taxon>
    </lineage>
</organism>
<dbReference type="EMBL" id="JBHSDJ010000111">
    <property type="protein sequence ID" value="MFC4248022.1"/>
    <property type="molecule type" value="Genomic_DNA"/>
</dbReference>
<dbReference type="GeneID" id="71855390"/>
<comment type="caution">
    <text evidence="3">The sequence shown here is derived from an EMBL/GenBank/DDBJ whole genome shotgun (WGS) entry which is preliminary data.</text>
</comment>
<dbReference type="Pfam" id="PF17231">
    <property type="entry name" value="DUF5305"/>
    <property type="match status" value="1"/>
</dbReference>
<feature type="transmembrane region" description="Helical" evidence="2">
    <location>
        <begin position="31"/>
        <end position="51"/>
    </location>
</feature>
<dbReference type="RefSeq" id="WP_246969396.1">
    <property type="nucleotide sequence ID" value="NZ_CP095397.1"/>
</dbReference>
<evidence type="ECO:0000313" key="4">
    <source>
        <dbReference type="Proteomes" id="UP001595821"/>
    </source>
</evidence>
<evidence type="ECO:0000256" key="2">
    <source>
        <dbReference type="SAM" id="Phobius"/>
    </source>
</evidence>
<reference evidence="3 4" key="1">
    <citation type="journal article" date="2014" name="Int. J. Syst. Evol. Microbiol.">
        <title>Complete genome sequence of Corynebacterium casei LMG S-19264T (=DSM 44701T), isolated from a smear-ripened cheese.</title>
        <authorList>
            <consortium name="US DOE Joint Genome Institute (JGI-PGF)"/>
            <person name="Walter F."/>
            <person name="Albersmeier A."/>
            <person name="Kalinowski J."/>
            <person name="Ruckert C."/>
        </authorList>
    </citation>
    <scope>NUCLEOTIDE SEQUENCE [LARGE SCALE GENOMIC DNA]</scope>
    <source>
        <strain evidence="3 4">IBRC-M 10912</strain>
    </source>
</reference>
<sequence length="387" mass="42346">MTGARLEEPDGEPTNETVLRWRVRLVDHRQLAVLVVVALLCVGGWLSYTAYVDPGERRETRQTESWSMTGTFSHGATVVEPNPIYDTGSELRDEPVYYTRLSPTAVGTVTAGYEASSGENVTTRLEVDLVARSVDGDVVYWEQREQLATRERTAVDPGEEVVADFEVNVSRLESRLEEIDRRLGARPGDVETVVDVTTTVDGTIDGQQRTATRRRQIDLTHDGATYAFDADPFEEPISATEAVTVTRSYGPVWTVGGLLLVAAALVGGGLLIVASYHEPSALERAWLAYRDDRAEFAELIVRAELPAAMADRPRVDVQTLGELARVAIQTDAVILARTAHGNSHYVVCEGDVLYVYEPPAPPSAEVAEPVGDVPEMQKSLPRGPVDE</sequence>